<dbReference type="OrthoDB" id="1247310at2"/>
<reference evidence="1 2" key="1">
    <citation type="submission" date="2021-01" db="EMBL/GenBank/DDBJ databases">
        <title>FDA dAtabase for Regulatory Grade micrObial Sequences (FDA-ARGOS): Supporting development and validation of Infectious Disease Dx tests.</title>
        <authorList>
            <person name="Sproer C."/>
            <person name="Gronow S."/>
            <person name="Severitt S."/>
            <person name="Schroder I."/>
            <person name="Tallon L."/>
            <person name="Sadzewicz L."/>
            <person name="Zhao X."/>
            <person name="Boylan J."/>
            <person name="Ott S."/>
            <person name="Bowen H."/>
            <person name="Vavikolanu K."/>
            <person name="Mehta A."/>
            <person name="Aluvathingal J."/>
            <person name="Nadendla S."/>
            <person name="Lowell S."/>
            <person name="Myers T."/>
            <person name="Yan Y."/>
            <person name="Sichtig H."/>
        </authorList>
    </citation>
    <scope>NUCLEOTIDE SEQUENCE [LARGE SCALE GENOMIC DNA]</scope>
    <source>
        <strain evidence="1 2">FDAARGOS_1131</strain>
    </source>
</reference>
<name>A0A9Q6Z834_MYROD</name>
<evidence type="ECO:0000313" key="1">
    <source>
        <dbReference type="EMBL" id="QQU01047.1"/>
    </source>
</evidence>
<dbReference type="Proteomes" id="UP000596202">
    <property type="component" value="Chromosome"/>
</dbReference>
<protein>
    <submittedName>
        <fullName evidence="1">Uncharacterized protein</fullName>
    </submittedName>
</protein>
<sequence length="465" mass="50169">MKKKITTVAFFIAFWGAYSQTGIGTHVPNVSSELDVVSNDKGILIPRVALTSTQDIKTIKGGDGNGYENSLLVFNTLTQNDMTPGYYYWSQDKWMRILDQEALEQYLTTYGGNINYDGNSFTYVDENGQTVPLDMTTVVKDNETVTTLVKDPLNNGKYTYTNEAGAAVIIDVQADVVHNFEEIINKTEVQELLTQVVNNVGGNMTYDGTGFTYTDENGVSQTIDLTALIQAGETLTVLGVDTVTGSLTYTDEKGDTTNLDVQALVGKGDLTLSEELEFYASTDGTGKLLAPASIRIADAGITTAKLGSKAVDASKMNAEASLVGMVPTATGENGKVEYKAVPRFFYMPSVIFTTSTLATGLTRDLYQDYVNQFTGGAAGAANATYFISHGATGGSMPYSGGLIKNPGATSPDIVIYNKNQMDYYITYYDTSVLANVRLDDDGVLTYDIIGNATATSYMNIVFVIK</sequence>
<accession>A0A9Q6Z834</accession>
<dbReference type="RefSeq" id="WP_002991257.1">
    <property type="nucleotide sequence ID" value="NZ_CP068108.1"/>
</dbReference>
<gene>
    <name evidence="1" type="ORF">I6I88_04635</name>
</gene>
<evidence type="ECO:0000313" key="2">
    <source>
        <dbReference type="Proteomes" id="UP000596202"/>
    </source>
</evidence>
<dbReference type="GeneID" id="93526925"/>
<proteinExistence type="predicted"/>
<dbReference type="AlphaFoldDB" id="A0A9Q6Z834"/>
<organism evidence="1 2">
    <name type="scientific">Myroides odoratus</name>
    <name type="common">Flavobacterium odoratum</name>
    <dbReference type="NCBI Taxonomy" id="256"/>
    <lineage>
        <taxon>Bacteria</taxon>
        <taxon>Pseudomonadati</taxon>
        <taxon>Bacteroidota</taxon>
        <taxon>Flavobacteriia</taxon>
        <taxon>Flavobacteriales</taxon>
        <taxon>Flavobacteriaceae</taxon>
        <taxon>Myroides</taxon>
    </lineage>
</organism>
<dbReference type="EMBL" id="CP068108">
    <property type="protein sequence ID" value="QQU01047.1"/>
    <property type="molecule type" value="Genomic_DNA"/>
</dbReference>